<reference evidence="10" key="1">
    <citation type="submission" date="2016-10" db="EMBL/GenBank/DDBJ databases">
        <authorList>
            <person name="Varghese N."/>
            <person name="Submissions S."/>
        </authorList>
    </citation>
    <scope>NUCLEOTIDE SEQUENCE [LARGE SCALE GENOMIC DNA]</scope>
    <source>
        <strain evidence="10">DSM 18609</strain>
    </source>
</reference>
<name>A0A1G6I394_9SPHI</name>
<comment type="similarity">
    <text evidence="7">Belongs to the TonB-dependent receptor family.</text>
</comment>
<evidence type="ECO:0000256" key="4">
    <source>
        <dbReference type="ARBA" id="ARBA00022692"/>
    </source>
</evidence>
<evidence type="ECO:0000256" key="1">
    <source>
        <dbReference type="ARBA" id="ARBA00004571"/>
    </source>
</evidence>
<keyword evidence="3 7" id="KW-1134">Transmembrane beta strand</keyword>
<feature type="domain" description="TonB-dependent receptor plug" evidence="8">
    <location>
        <begin position="222"/>
        <end position="331"/>
    </location>
</feature>
<dbReference type="Gene3D" id="2.60.40.1120">
    <property type="entry name" value="Carboxypeptidase-like, regulatory domain"/>
    <property type="match status" value="1"/>
</dbReference>
<dbReference type="Gene3D" id="3.55.50.30">
    <property type="match status" value="1"/>
</dbReference>
<proteinExistence type="inferred from homology"/>
<evidence type="ECO:0000256" key="3">
    <source>
        <dbReference type="ARBA" id="ARBA00022452"/>
    </source>
</evidence>
<dbReference type="InterPro" id="IPR023997">
    <property type="entry name" value="TonB-dep_OMP_SusC/RagA_CS"/>
</dbReference>
<dbReference type="Gene3D" id="2.170.130.10">
    <property type="entry name" value="TonB-dependent receptor, plug domain"/>
    <property type="match status" value="1"/>
</dbReference>
<evidence type="ECO:0000256" key="6">
    <source>
        <dbReference type="ARBA" id="ARBA00023237"/>
    </source>
</evidence>
<evidence type="ECO:0000256" key="5">
    <source>
        <dbReference type="ARBA" id="ARBA00023136"/>
    </source>
</evidence>
<keyword evidence="5 7" id="KW-0472">Membrane</keyword>
<dbReference type="Gene3D" id="2.40.170.20">
    <property type="entry name" value="TonB-dependent receptor, beta-barrel domain"/>
    <property type="match status" value="1"/>
</dbReference>
<dbReference type="STRING" id="390242.SAMN04488024_10116"/>
<dbReference type="InterPro" id="IPR037066">
    <property type="entry name" value="Plug_dom_sf"/>
</dbReference>
<keyword evidence="10" id="KW-1185">Reference proteome</keyword>
<comment type="subcellular location">
    <subcellularLocation>
        <location evidence="1 7">Cell outer membrane</location>
        <topology evidence="1 7">Multi-pass membrane protein</topology>
    </subcellularLocation>
</comment>
<keyword evidence="6 7" id="KW-0998">Cell outer membrane</keyword>
<organism evidence="9 10">
    <name type="scientific">Pedobacter soli</name>
    <dbReference type="NCBI Taxonomy" id="390242"/>
    <lineage>
        <taxon>Bacteria</taxon>
        <taxon>Pseudomonadati</taxon>
        <taxon>Bacteroidota</taxon>
        <taxon>Sphingobacteriia</taxon>
        <taxon>Sphingobacteriales</taxon>
        <taxon>Sphingobacteriaceae</taxon>
        <taxon>Pedobacter</taxon>
    </lineage>
</organism>
<dbReference type="EMBL" id="FMZH01000001">
    <property type="protein sequence ID" value="SDC01019.1"/>
    <property type="molecule type" value="Genomic_DNA"/>
</dbReference>
<dbReference type="InterPro" id="IPR036942">
    <property type="entry name" value="Beta-barrel_TonB_sf"/>
</dbReference>
<keyword evidence="4 7" id="KW-0812">Transmembrane</keyword>
<dbReference type="PROSITE" id="PS52016">
    <property type="entry name" value="TONB_DEPENDENT_REC_3"/>
    <property type="match status" value="1"/>
</dbReference>
<dbReference type="InterPro" id="IPR039426">
    <property type="entry name" value="TonB-dep_rcpt-like"/>
</dbReference>
<dbReference type="InterPro" id="IPR023996">
    <property type="entry name" value="TonB-dep_OMP_SusC/RagA"/>
</dbReference>
<evidence type="ECO:0000256" key="2">
    <source>
        <dbReference type="ARBA" id="ARBA00022448"/>
    </source>
</evidence>
<evidence type="ECO:0000313" key="10">
    <source>
        <dbReference type="Proteomes" id="UP000199455"/>
    </source>
</evidence>
<dbReference type="Pfam" id="PF07715">
    <property type="entry name" value="Plug"/>
    <property type="match status" value="1"/>
</dbReference>
<dbReference type="SUPFAM" id="SSF49464">
    <property type="entry name" value="Carboxypeptidase regulatory domain-like"/>
    <property type="match status" value="1"/>
</dbReference>
<dbReference type="SUPFAM" id="SSF56935">
    <property type="entry name" value="Porins"/>
    <property type="match status" value="1"/>
</dbReference>
<dbReference type="Proteomes" id="UP000199455">
    <property type="component" value="Unassembled WGS sequence"/>
</dbReference>
<evidence type="ECO:0000259" key="8">
    <source>
        <dbReference type="Pfam" id="PF07715"/>
    </source>
</evidence>
<dbReference type="InterPro" id="IPR012910">
    <property type="entry name" value="Plug_dom"/>
</dbReference>
<keyword evidence="2 7" id="KW-0813">Transport</keyword>
<dbReference type="NCBIfam" id="TIGR04057">
    <property type="entry name" value="SusC_RagA_signa"/>
    <property type="match status" value="1"/>
</dbReference>
<evidence type="ECO:0000256" key="7">
    <source>
        <dbReference type="PROSITE-ProRule" id="PRU01360"/>
    </source>
</evidence>
<dbReference type="NCBIfam" id="TIGR04056">
    <property type="entry name" value="OMP_RagA_SusC"/>
    <property type="match status" value="1"/>
</dbReference>
<sequence length="1140" mass="124953">MKFKPNLITIIKITFLQLALMLLMIGSAVANDRGAQVMLKTKVSLSERNVSLKTVIKDMESRYYLNFVFSQALIKIKSDQKISASFTAKPLGAVLSAVFEPLNMAYQASGDVIVISAVKPETNQRKAGLDISVSPITGRVLDDKGGPAVGINVVVKGTKTGTVTDANGNFSINASPGATLIFSSVGFDPLELPATAEPMKVILKSSSSALTEIVVVGATFKKGDLTGSVSNVDSKTLQDRPVTNVNSALQGRVAGVFIGGGSKPSDDAVIKIRGTNTINSGSTPIYVVDGLIMENNLGGFNSINMNDVASVAILKDASATALYGSRGANGVVVITTKKGKKTAGDGTIGYDGWAGFSNIAKMPETMNAEQLFQLRLDAYANGYLKDNPNANRQDYINNTLLKTNVAFSQQEFNTYNSGNTYNWLDQIKQTGYQQNHALSFTGGTDKSSFYLSLGYAGNTGIIQQVNQNKYTGRFNADYSVKKWLKIGTNTGYTLTDDRQVDDDVYNQALNANPLLDYAPYQADDTRYTANYLTIYYRALGQNSNNNFNPFNAMEIARRQNRNRLVTSNFVNVNPIAGLDIRSTFSVDYGQQSYFTFTPNNIQEAIRNYNGDARAKAERWNDLYWQWDNTVTYNKTFQGKHRITALLGTSASKHTSDYTLAQGDRFASNDLSYFNLGGAAAQDKTTIGSNFYAYSMFSVIARFTYSYDDKYYVTATARNDGSSRFAPGHQYGIFPSGSVRWEISKEDFLKNQKVFNQLSLRAGYGVVGNQDITNYAFQTLYGSKVNNNNALLANDGLKGNPDLTWERQKQANLGLDMAFLNNRLSATAEAFYINNDNLLLDRGLALTTGYSHQLQNIGRVNNKGIELSLSGQIIKNSDWNWTVAGNISFAKNSVKQLYGNATVIYNSSGDSRRNNLFLGEALHSIYTLRSGGIAQENNRAEWQGLNYNGKTVAPGDLFALDVSGPNGVKDGIVNQYDRVIVGKEDPKYYGGFSTNLTYKGLDLNAVFVYSNGAKKISSYYEGLINSVGSSMASVDLLNRWTPTNTGTNIPKVIDNTSYNRFAPSDLDYSIQDASYLRLSALTLGYNLPQKLLDSWHASRVRVYATGSNLFLITKYKGLDPETGDYGYPPVRTFVVGVNFGF</sequence>
<gene>
    <name evidence="9" type="ORF">SAMN04488024_10116</name>
</gene>
<dbReference type="Pfam" id="PF13715">
    <property type="entry name" value="CarbopepD_reg_2"/>
    <property type="match status" value="1"/>
</dbReference>
<protein>
    <submittedName>
        <fullName evidence="9">TonB-linked outer membrane protein, SusC/RagA family</fullName>
    </submittedName>
</protein>
<dbReference type="InterPro" id="IPR008969">
    <property type="entry name" value="CarboxyPept-like_regulatory"/>
</dbReference>
<dbReference type="AlphaFoldDB" id="A0A1G6I394"/>
<evidence type="ECO:0000313" key="9">
    <source>
        <dbReference type="EMBL" id="SDC01019.1"/>
    </source>
</evidence>
<dbReference type="GO" id="GO:0009279">
    <property type="term" value="C:cell outer membrane"/>
    <property type="evidence" value="ECO:0007669"/>
    <property type="project" value="UniProtKB-SubCell"/>
</dbReference>
<accession>A0A1G6I394</accession>